<keyword evidence="2" id="KW-0238">DNA-binding</keyword>
<dbReference type="RefSeq" id="WP_285187391.1">
    <property type="nucleotide sequence ID" value="NZ_CP126981.1"/>
</dbReference>
<protein>
    <submittedName>
        <fullName evidence="5">Helix-turn-helix transcriptional regulator</fullName>
    </submittedName>
</protein>
<dbReference type="SMART" id="SM00342">
    <property type="entry name" value="HTH_ARAC"/>
    <property type="match status" value="1"/>
</dbReference>
<accession>A0ABY8VVD1</accession>
<keyword evidence="1" id="KW-0805">Transcription regulation</keyword>
<dbReference type="InterPro" id="IPR046532">
    <property type="entry name" value="DUF6597"/>
</dbReference>
<evidence type="ECO:0000256" key="2">
    <source>
        <dbReference type="ARBA" id="ARBA00023125"/>
    </source>
</evidence>
<gene>
    <name evidence="5" type="ORF">PT015_22655</name>
</gene>
<dbReference type="InterPro" id="IPR009057">
    <property type="entry name" value="Homeodomain-like_sf"/>
</dbReference>
<dbReference type="PROSITE" id="PS01124">
    <property type="entry name" value="HTH_ARAC_FAMILY_2"/>
    <property type="match status" value="1"/>
</dbReference>
<dbReference type="PANTHER" id="PTHR46796">
    <property type="entry name" value="HTH-TYPE TRANSCRIPTIONAL ACTIVATOR RHAS-RELATED"/>
    <property type="match status" value="1"/>
</dbReference>
<proteinExistence type="predicted"/>
<evidence type="ECO:0000313" key="6">
    <source>
        <dbReference type="Proteomes" id="UP001236585"/>
    </source>
</evidence>
<dbReference type="Pfam" id="PF20240">
    <property type="entry name" value="DUF6597"/>
    <property type="match status" value="1"/>
</dbReference>
<dbReference type="PANTHER" id="PTHR46796:SF15">
    <property type="entry name" value="BLL1074 PROTEIN"/>
    <property type="match status" value="1"/>
</dbReference>
<name>A0ABY8VVD1_9MYCO</name>
<evidence type="ECO:0000256" key="3">
    <source>
        <dbReference type="ARBA" id="ARBA00023163"/>
    </source>
</evidence>
<dbReference type="EMBL" id="CP126981">
    <property type="protein sequence ID" value="WIM87604.1"/>
    <property type="molecule type" value="Genomic_DNA"/>
</dbReference>
<dbReference type="Pfam" id="PF12833">
    <property type="entry name" value="HTH_18"/>
    <property type="match status" value="1"/>
</dbReference>
<dbReference type="Proteomes" id="UP001236585">
    <property type="component" value="Chromosome"/>
</dbReference>
<organism evidence="5 6">
    <name type="scientific">Candidatus Mycobacterium wuenschmannii</name>
    <dbReference type="NCBI Taxonomy" id="3027808"/>
    <lineage>
        <taxon>Bacteria</taxon>
        <taxon>Bacillati</taxon>
        <taxon>Actinomycetota</taxon>
        <taxon>Actinomycetes</taxon>
        <taxon>Mycobacteriales</taxon>
        <taxon>Mycobacteriaceae</taxon>
        <taxon>Mycobacterium</taxon>
    </lineage>
</organism>
<dbReference type="InterPro" id="IPR050204">
    <property type="entry name" value="AraC_XylS_family_regulators"/>
</dbReference>
<reference evidence="5 6" key="1">
    <citation type="journal article" date="2023" name="Microbiol. Resour. Announc.">
        <title>Complete Genome Sequence of Mycobacterium wuenschmanii, a novel Nontuberculous Mycobacterium Isolated from a captive population of Amazon Milk Frogs.</title>
        <authorList>
            <person name="Hicks J."/>
            <person name="Zeineldin M."/>
            <person name="Ward H."/>
            <person name="Wuenschmann A."/>
            <person name="Camp P."/>
            <person name="Farrell D."/>
            <person name="Lehman K."/>
            <person name="Thacker T."/>
            <person name="Cuthbert E."/>
        </authorList>
    </citation>
    <scope>NUCLEOTIDE SEQUENCE [LARGE SCALE GENOMIC DNA]</scope>
    <source>
        <strain evidence="5 6">Wuenschmanii</strain>
    </source>
</reference>
<dbReference type="InterPro" id="IPR018060">
    <property type="entry name" value="HTH_AraC"/>
</dbReference>
<evidence type="ECO:0000259" key="4">
    <source>
        <dbReference type="PROSITE" id="PS01124"/>
    </source>
</evidence>
<evidence type="ECO:0000313" key="5">
    <source>
        <dbReference type="EMBL" id="WIM87604.1"/>
    </source>
</evidence>
<keyword evidence="6" id="KW-1185">Reference proteome</keyword>
<evidence type="ECO:0000256" key="1">
    <source>
        <dbReference type="ARBA" id="ARBA00023015"/>
    </source>
</evidence>
<dbReference type="SUPFAM" id="SSF46689">
    <property type="entry name" value="Homeodomain-like"/>
    <property type="match status" value="1"/>
</dbReference>
<dbReference type="Gene3D" id="1.10.10.60">
    <property type="entry name" value="Homeodomain-like"/>
    <property type="match status" value="1"/>
</dbReference>
<feature type="domain" description="HTH araC/xylS-type" evidence="4">
    <location>
        <begin position="158"/>
        <end position="256"/>
    </location>
</feature>
<sequence length="281" mass="30817">MDGVSIHRPTSPLAGYAEIIGHWHAHVGYRSRALPRGAVTVIIDVGQRQQVDFYAADGRTRLDVPAAFVTGSHTASYVSEMPAQEPAMAVHFRPGGAFPFLGIPLGELENTYVGLDDIWGRAGVELQERLVDAPDARARFALLENFLLSRPWTSVRRNPAVSAALAAIEANPSIQMSDIRDLVGMTTKRLIALFRAEVGLSPKAYARIRRLQAALRLLGTMNGAQVAAEVGYFDQAHFVREFRSFTGMTPTQYTEQRLVLPSHVPVAHGHKYPRPAVAVRS</sequence>
<keyword evidence="3" id="KW-0804">Transcription</keyword>